<organism evidence="6 7">
    <name type="scientific">Chitinophaga horti</name>
    <dbReference type="NCBI Taxonomy" id="2920382"/>
    <lineage>
        <taxon>Bacteria</taxon>
        <taxon>Pseudomonadati</taxon>
        <taxon>Bacteroidota</taxon>
        <taxon>Chitinophagia</taxon>
        <taxon>Chitinophagales</taxon>
        <taxon>Chitinophagaceae</taxon>
        <taxon>Chitinophaga</taxon>
    </lineage>
</organism>
<dbReference type="EMBL" id="CP107006">
    <property type="protein sequence ID" value="UYQ93831.1"/>
    <property type="molecule type" value="Genomic_DNA"/>
</dbReference>
<evidence type="ECO:0000313" key="7">
    <source>
        <dbReference type="Proteomes" id="UP001162741"/>
    </source>
</evidence>
<protein>
    <submittedName>
        <fullName evidence="6">Sigma-70 family RNA polymerase sigma factor</fullName>
    </submittedName>
</protein>
<dbReference type="Proteomes" id="UP001162741">
    <property type="component" value="Chromosome"/>
</dbReference>
<feature type="domain" description="RNA polymerase sigma factor 70 region 4 type 2" evidence="5">
    <location>
        <begin position="103"/>
        <end position="154"/>
    </location>
</feature>
<keyword evidence="2" id="KW-0805">Transcription regulation</keyword>
<dbReference type="InterPro" id="IPR036388">
    <property type="entry name" value="WH-like_DNA-bd_sf"/>
</dbReference>
<dbReference type="SUPFAM" id="SSF88659">
    <property type="entry name" value="Sigma3 and sigma4 domains of RNA polymerase sigma factors"/>
    <property type="match status" value="1"/>
</dbReference>
<proteinExistence type="inferred from homology"/>
<dbReference type="PANTHER" id="PTHR43133">
    <property type="entry name" value="RNA POLYMERASE ECF-TYPE SIGMA FACTO"/>
    <property type="match status" value="1"/>
</dbReference>
<evidence type="ECO:0000256" key="2">
    <source>
        <dbReference type="ARBA" id="ARBA00023015"/>
    </source>
</evidence>
<dbReference type="Gene3D" id="1.10.10.10">
    <property type="entry name" value="Winged helix-like DNA-binding domain superfamily/Winged helix DNA-binding domain"/>
    <property type="match status" value="1"/>
</dbReference>
<dbReference type="InterPro" id="IPR013325">
    <property type="entry name" value="RNA_pol_sigma_r2"/>
</dbReference>
<sequence>MEAATFETVYRQKYEVFCIAAYAILGNKEDAKDVVINLFADIWEKREYYQIEDMESYMWRAVKNRCFNHLSKRALQETREQDYQASLLNYVLPEAFAAEVKEVLVNAVNEMPPQRLQVFTSIYLDEQKYHETASSMGISINSVKTHMKLALKHLRIRLSENF</sequence>
<dbReference type="NCBIfam" id="TIGR02937">
    <property type="entry name" value="sigma70-ECF"/>
    <property type="match status" value="1"/>
</dbReference>
<dbReference type="InterPro" id="IPR013249">
    <property type="entry name" value="RNA_pol_sigma70_r4_t2"/>
</dbReference>
<dbReference type="Pfam" id="PF08281">
    <property type="entry name" value="Sigma70_r4_2"/>
    <property type="match status" value="1"/>
</dbReference>
<keyword evidence="7" id="KW-1185">Reference proteome</keyword>
<evidence type="ECO:0000259" key="5">
    <source>
        <dbReference type="Pfam" id="PF08281"/>
    </source>
</evidence>
<evidence type="ECO:0000256" key="4">
    <source>
        <dbReference type="ARBA" id="ARBA00023163"/>
    </source>
</evidence>
<evidence type="ECO:0000256" key="3">
    <source>
        <dbReference type="ARBA" id="ARBA00023082"/>
    </source>
</evidence>
<comment type="similarity">
    <text evidence="1">Belongs to the sigma-70 factor family. ECF subfamily.</text>
</comment>
<accession>A0ABY6J2E8</accession>
<dbReference type="PANTHER" id="PTHR43133:SF46">
    <property type="entry name" value="RNA POLYMERASE SIGMA-70 FACTOR ECF SUBFAMILY"/>
    <property type="match status" value="1"/>
</dbReference>
<keyword evidence="4" id="KW-0804">Transcription</keyword>
<reference evidence="6" key="1">
    <citation type="submission" date="2022-10" db="EMBL/GenBank/DDBJ databases">
        <title>Chitinophaga sp. nov., isolated from soil.</title>
        <authorList>
            <person name="Jeon C.O."/>
        </authorList>
    </citation>
    <scope>NUCLEOTIDE SEQUENCE</scope>
    <source>
        <strain evidence="6">R8</strain>
    </source>
</reference>
<dbReference type="InterPro" id="IPR013324">
    <property type="entry name" value="RNA_pol_sigma_r3/r4-like"/>
</dbReference>
<dbReference type="SUPFAM" id="SSF88946">
    <property type="entry name" value="Sigma2 domain of RNA polymerase sigma factors"/>
    <property type="match status" value="1"/>
</dbReference>
<gene>
    <name evidence="6" type="ORF">MKQ68_01820</name>
</gene>
<dbReference type="RefSeq" id="WP_264281827.1">
    <property type="nucleotide sequence ID" value="NZ_CP107006.1"/>
</dbReference>
<dbReference type="InterPro" id="IPR039425">
    <property type="entry name" value="RNA_pol_sigma-70-like"/>
</dbReference>
<dbReference type="Gene3D" id="1.10.1740.10">
    <property type="match status" value="1"/>
</dbReference>
<keyword evidence="3" id="KW-0731">Sigma factor</keyword>
<evidence type="ECO:0000313" key="6">
    <source>
        <dbReference type="EMBL" id="UYQ93831.1"/>
    </source>
</evidence>
<evidence type="ECO:0000256" key="1">
    <source>
        <dbReference type="ARBA" id="ARBA00010641"/>
    </source>
</evidence>
<name>A0ABY6J2E8_9BACT</name>
<dbReference type="InterPro" id="IPR014284">
    <property type="entry name" value="RNA_pol_sigma-70_dom"/>
</dbReference>